<dbReference type="EMBL" id="KK119034">
    <property type="protein sequence ID" value="KFM74440.1"/>
    <property type="molecule type" value="Genomic_DNA"/>
</dbReference>
<comment type="similarity">
    <text evidence="2 11">Belongs to the glypican family.</text>
</comment>
<evidence type="ECO:0000256" key="6">
    <source>
        <dbReference type="ARBA" id="ARBA00022974"/>
    </source>
</evidence>
<evidence type="ECO:0000256" key="12">
    <source>
        <dbReference type="RuleBase" id="RU003519"/>
    </source>
</evidence>
<name>A0A087UAQ1_STEMI</name>
<evidence type="ECO:0000256" key="8">
    <source>
        <dbReference type="ARBA" id="ARBA00023180"/>
    </source>
</evidence>
<evidence type="ECO:0000313" key="15">
    <source>
        <dbReference type="Proteomes" id="UP000054359"/>
    </source>
</evidence>
<evidence type="ECO:0000256" key="7">
    <source>
        <dbReference type="ARBA" id="ARBA00023136"/>
    </source>
</evidence>
<keyword evidence="5 13" id="KW-0732">Signal</keyword>
<feature type="chain" id="PRO_5001830355" evidence="13">
    <location>
        <begin position="24"/>
        <end position="126"/>
    </location>
</feature>
<evidence type="ECO:0000256" key="1">
    <source>
        <dbReference type="ARBA" id="ARBA00004609"/>
    </source>
</evidence>
<dbReference type="AlphaFoldDB" id="A0A087UAQ1"/>
<organism evidence="14 15">
    <name type="scientific">Stegodyphus mimosarum</name>
    <name type="common">African social velvet spider</name>
    <dbReference type="NCBI Taxonomy" id="407821"/>
    <lineage>
        <taxon>Eukaryota</taxon>
        <taxon>Metazoa</taxon>
        <taxon>Ecdysozoa</taxon>
        <taxon>Arthropoda</taxon>
        <taxon>Chelicerata</taxon>
        <taxon>Arachnida</taxon>
        <taxon>Araneae</taxon>
        <taxon>Araneomorphae</taxon>
        <taxon>Entelegynae</taxon>
        <taxon>Eresoidea</taxon>
        <taxon>Eresidae</taxon>
        <taxon>Stegodyphus</taxon>
    </lineage>
</organism>
<dbReference type="PANTHER" id="PTHR10822:SF29">
    <property type="entry name" value="DIVISION ABNORMALLY DELAYED PROTEIN"/>
    <property type="match status" value="1"/>
</dbReference>
<dbReference type="GO" id="GO:1905475">
    <property type="term" value="P:regulation of protein localization to membrane"/>
    <property type="evidence" value="ECO:0007669"/>
    <property type="project" value="TreeGrafter"/>
</dbReference>
<keyword evidence="15" id="KW-1185">Reference proteome</keyword>
<evidence type="ECO:0000256" key="3">
    <source>
        <dbReference type="ARBA" id="ARBA00022475"/>
    </source>
</evidence>
<proteinExistence type="inferred from homology"/>
<keyword evidence="3" id="KW-1003">Cell membrane</keyword>
<keyword evidence="8" id="KW-0325">Glycoprotein</keyword>
<evidence type="ECO:0000313" key="14">
    <source>
        <dbReference type="EMBL" id="KFM74440.1"/>
    </source>
</evidence>
<evidence type="ECO:0000256" key="11">
    <source>
        <dbReference type="RuleBase" id="RU003518"/>
    </source>
</evidence>
<dbReference type="GO" id="GO:0016477">
    <property type="term" value="P:cell migration"/>
    <property type="evidence" value="ECO:0007669"/>
    <property type="project" value="TreeGrafter"/>
</dbReference>
<dbReference type="GO" id="GO:0009986">
    <property type="term" value="C:cell surface"/>
    <property type="evidence" value="ECO:0007669"/>
    <property type="project" value="TreeGrafter"/>
</dbReference>
<evidence type="ECO:0000256" key="13">
    <source>
        <dbReference type="SAM" id="SignalP"/>
    </source>
</evidence>
<evidence type="ECO:0000256" key="9">
    <source>
        <dbReference type="ARBA" id="ARBA00023207"/>
    </source>
</evidence>
<dbReference type="Proteomes" id="UP000054359">
    <property type="component" value="Unassembled WGS sequence"/>
</dbReference>
<dbReference type="InterPro" id="IPR001863">
    <property type="entry name" value="Glypican"/>
</dbReference>
<dbReference type="GO" id="GO:0005886">
    <property type="term" value="C:plasma membrane"/>
    <property type="evidence" value="ECO:0007669"/>
    <property type="project" value="UniProtKB-SubCell"/>
</dbReference>
<feature type="signal peptide" evidence="13">
    <location>
        <begin position="1"/>
        <end position="23"/>
    </location>
</feature>
<sequence length="126" mass="14048">MASSTAFVMCVVVFGLMFSSSIANDRTSTEIPETFDLDSDRIVSNNSCDDVRQVFVTKNIGSLKDTSDMTHEDETPLCSTSWNVSCCTPTMERRYTEASKREFQNMLQSSNAFLQNLLASSAAKFR</sequence>
<keyword evidence="6 12" id="KW-0654">Proteoglycan</keyword>
<evidence type="ECO:0000256" key="5">
    <source>
        <dbReference type="ARBA" id="ARBA00022729"/>
    </source>
</evidence>
<accession>A0A087UAQ1</accession>
<protein>
    <submittedName>
        <fullName evidence="14">Glypican-5</fullName>
    </submittedName>
</protein>
<dbReference type="GO" id="GO:0090263">
    <property type="term" value="P:positive regulation of canonical Wnt signaling pathway"/>
    <property type="evidence" value="ECO:0007669"/>
    <property type="project" value="TreeGrafter"/>
</dbReference>
<evidence type="ECO:0000256" key="2">
    <source>
        <dbReference type="ARBA" id="ARBA00010260"/>
    </source>
</evidence>
<feature type="non-terminal residue" evidence="14">
    <location>
        <position position="126"/>
    </location>
</feature>
<comment type="function">
    <text evidence="12">Cell surface proteoglycan.</text>
</comment>
<dbReference type="Pfam" id="PF01153">
    <property type="entry name" value="Glypican"/>
    <property type="match status" value="1"/>
</dbReference>
<comment type="subcellular location">
    <subcellularLocation>
        <location evidence="1 12">Cell membrane</location>
        <topology evidence="1 12">Lipid-anchor</topology>
        <topology evidence="1 12">GPI-anchor</topology>
    </subcellularLocation>
</comment>
<gene>
    <name evidence="14" type="ORF">X975_24823</name>
</gene>
<keyword evidence="9 12" id="KW-0357">Heparan sulfate</keyword>
<keyword evidence="4 12" id="KW-0336">GPI-anchor</keyword>
<dbReference type="GO" id="GO:0098552">
    <property type="term" value="C:side of membrane"/>
    <property type="evidence" value="ECO:0007669"/>
    <property type="project" value="UniProtKB-KW"/>
</dbReference>
<dbReference type="GO" id="GO:0005576">
    <property type="term" value="C:extracellular region"/>
    <property type="evidence" value="ECO:0007669"/>
    <property type="project" value="TreeGrafter"/>
</dbReference>
<reference evidence="14 15" key="1">
    <citation type="submission" date="2013-11" db="EMBL/GenBank/DDBJ databases">
        <title>Genome sequencing of Stegodyphus mimosarum.</title>
        <authorList>
            <person name="Bechsgaard J."/>
        </authorList>
    </citation>
    <scope>NUCLEOTIDE SEQUENCE [LARGE SCALE GENOMIC DNA]</scope>
</reference>
<dbReference type="PANTHER" id="PTHR10822">
    <property type="entry name" value="GLYPICAN"/>
    <property type="match status" value="1"/>
</dbReference>
<dbReference type="OrthoDB" id="6380619at2759"/>
<evidence type="ECO:0000256" key="10">
    <source>
        <dbReference type="ARBA" id="ARBA00023288"/>
    </source>
</evidence>
<keyword evidence="10 12" id="KW-0449">Lipoprotein</keyword>
<keyword evidence="7 12" id="KW-0472">Membrane</keyword>
<evidence type="ECO:0000256" key="4">
    <source>
        <dbReference type="ARBA" id="ARBA00022622"/>
    </source>
</evidence>